<keyword evidence="2" id="KW-1185">Reference proteome</keyword>
<evidence type="ECO:0000313" key="2">
    <source>
        <dbReference type="Proteomes" id="UP000676409"/>
    </source>
</evidence>
<evidence type="ECO:0000313" key="1">
    <source>
        <dbReference type="EMBL" id="QUD90982.1"/>
    </source>
</evidence>
<gene>
    <name evidence="1" type="ORF">KCG34_25450</name>
</gene>
<accession>A0A975G5K3</accession>
<geneLocation type="plasmid" evidence="1 2">
    <name>unnamed</name>
</geneLocation>
<protein>
    <submittedName>
        <fullName evidence="1">Uncharacterized protein</fullName>
    </submittedName>
</protein>
<dbReference type="EMBL" id="CP073079">
    <property type="protein sequence ID" value="QUD90982.1"/>
    <property type="molecule type" value="Genomic_DNA"/>
</dbReference>
<name>A0A975G5K3_9CAUL</name>
<sequence length="255" mass="26645">MTAADLYAGRAFGLAKAAATTAASPLYVISAGLGLVPGEAVVPAYGLTIARDVPDSISAKVDGPFDPTTWFASAMAGSHSVGWGHLQEDGPGRILVALTRPYAEMAGASLAAAPPPVLERVRIFGANLIRALPEALHSAVLPYDDRLDALAPGTRSDFAQRALLHFVEHIAGQPIDRAADAAAVRSALSHFEAPERPARIQRSDADLLLLIKGRITPRASASGLLRQLRDVDGIACEQGRFARLFRAAVADGSVG</sequence>
<dbReference type="Proteomes" id="UP000676409">
    <property type="component" value="Plasmid unnamed"/>
</dbReference>
<dbReference type="RefSeq" id="WP_211941028.1">
    <property type="nucleotide sequence ID" value="NZ_CP073079.1"/>
</dbReference>
<dbReference type="KEGG" id="caul:KCG34_25450"/>
<dbReference type="AlphaFoldDB" id="A0A975G5K3"/>
<organism evidence="1 2">
    <name type="scientific">Phenylobacterium montanum</name>
    <dbReference type="NCBI Taxonomy" id="2823693"/>
    <lineage>
        <taxon>Bacteria</taxon>
        <taxon>Pseudomonadati</taxon>
        <taxon>Pseudomonadota</taxon>
        <taxon>Alphaproteobacteria</taxon>
        <taxon>Caulobacterales</taxon>
        <taxon>Caulobacteraceae</taxon>
        <taxon>Phenylobacterium</taxon>
    </lineage>
</organism>
<proteinExistence type="predicted"/>
<reference evidence="1" key="1">
    <citation type="submission" date="2021-04" db="EMBL/GenBank/DDBJ databases">
        <title>The complete genome sequence of Caulobacter sp. S6.</title>
        <authorList>
            <person name="Tang Y."/>
            <person name="Ouyang W."/>
            <person name="Liu Q."/>
            <person name="Huang B."/>
            <person name="Guo Z."/>
            <person name="Lei P."/>
        </authorList>
    </citation>
    <scope>NUCLEOTIDE SEQUENCE</scope>
    <source>
        <strain evidence="1">S6</strain>
        <plasmid evidence="1">unnamed</plasmid>
    </source>
</reference>
<keyword evidence="1" id="KW-0614">Plasmid</keyword>